<comment type="caution">
    <text evidence="6">The sequence shown here is derived from an EMBL/GenBank/DDBJ whole genome shotgun (WGS) entry which is preliminary data.</text>
</comment>
<dbReference type="NCBIfam" id="NF012211">
    <property type="entry name" value="tand_rpt_95"/>
    <property type="match status" value="4"/>
</dbReference>
<dbReference type="Gene3D" id="2.60.40.3440">
    <property type="match status" value="2"/>
</dbReference>
<evidence type="ECO:0000256" key="2">
    <source>
        <dbReference type="ARBA" id="ARBA00022737"/>
    </source>
</evidence>
<dbReference type="GO" id="GO:0005509">
    <property type="term" value="F:calcium ion binding"/>
    <property type="evidence" value="ECO:0007669"/>
    <property type="project" value="InterPro"/>
</dbReference>
<feature type="region of interest" description="Disordered" evidence="4">
    <location>
        <begin position="1"/>
        <end position="23"/>
    </location>
</feature>
<gene>
    <name evidence="6" type="ORF">ENR64_27320</name>
</gene>
<dbReference type="InterPro" id="IPR040853">
    <property type="entry name" value="RapA2_cadherin-like"/>
</dbReference>
<dbReference type="InterPro" id="IPR028994">
    <property type="entry name" value="Integrin_alpha_N"/>
</dbReference>
<dbReference type="GO" id="GO:0016020">
    <property type="term" value="C:membrane"/>
    <property type="evidence" value="ECO:0007669"/>
    <property type="project" value="InterPro"/>
</dbReference>
<reference evidence="6" key="1">
    <citation type="journal article" date="2020" name="mSystems">
        <title>Genome- and Community-Level Interaction Insights into Carbon Utilization and Element Cycling Functions of Hydrothermarchaeota in Hydrothermal Sediment.</title>
        <authorList>
            <person name="Zhou Z."/>
            <person name="Liu Y."/>
            <person name="Xu W."/>
            <person name="Pan J."/>
            <person name="Luo Z.H."/>
            <person name="Li M."/>
        </authorList>
    </citation>
    <scope>NUCLEOTIDE SEQUENCE [LARGE SCALE GENOMIC DNA]</scope>
    <source>
        <strain evidence="6">SpSt-418</strain>
    </source>
</reference>
<proteinExistence type="predicted"/>
<dbReference type="PROSITE" id="PS50268">
    <property type="entry name" value="CADHERIN_2"/>
    <property type="match status" value="1"/>
</dbReference>
<dbReference type="PROSITE" id="PS51854">
    <property type="entry name" value="CSPG"/>
    <property type="match status" value="3"/>
</dbReference>
<accession>A0A7C3KJE0</accession>
<dbReference type="Pfam" id="PF17963">
    <property type="entry name" value="Big_9"/>
    <property type="match status" value="4"/>
</dbReference>
<evidence type="ECO:0000313" key="6">
    <source>
        <dbReference type="EMBL" id="HFN01388.1"/>
    </source>
</evidence>
<feature type="non-terminal residue" evidence="6">
    <location>
        <position position="1874"/>
    </location>
</feature>
<dbReference type="InterPro" id="IPR051561">
    <property type="entry name" value="FRAS1_ECM"/>
</dbReference>
<keyword evidence="2" id="KW-0677">Repeat</keyword>
<dbReference type="PANTHER" id="PTHR45739:SF1">
    <property type="entry name" value="EXTRACELLULAR MATRIX ORGANIZING PROTEIN FRAS1"/>
    <property type="match status" value="1"/>
</dbReference>
<keyword evidence="3" id="KW-0325">Glycoprotein</keyword>
<keyword evidence="1" id="KW-0732">Signal</keyword>
<name>A0A7C3KJE0_9CYAN</name>
<dbReference type="InterPro" id="IPR013517">
    <property type="entry name" value="FG-GAP"/>
</dbReference>
<evidence type="ECO:0000256" key="1">
    <source>
        <dbReference type="ARBA" id="ARBA00022729"/>
    </source>
</evidence>
<dbReference type="InterPro" id="IPR039005">
    <property type="entry name" value="CSPG_rpt"/>
</dbReference>
<dbReference type="Pfam" id="PF13517">
    <property type="entry name" value="FG-GAP_3"/>
    <property type="match status" value="1"/>
</dbReference>
<dbReference type="Gene3D" id="2.60.120.380">
    <property type="match status" value="2"/>
</dbReference>
<dbReference type="SUPFAM" id="SSF69318">
    <property type="entry name" value="Integrin alpha N-terminal domain"/>
    <property type="match status" value="1"/>
</dbReference>
<evidence type="ECO:0000256" key="3">
    <source>
        <dbReference type="ARBA" id="ARBA00023180"/>
    </source>
</evidence>
<organism evidence="6">
    <name type="scientific">Oscillatoriales cyanobacterium SpSt-418</name>
    <dbReference type="NCBI Taxonomy" id="2282169"/>
    <lineage>
        <taxon>Bacteria</taxon>
        <taxon>Bacillati</taxon>
        <taxon>Cyanobacteriota</taxon>
        <taxon>Cyanophyceae</taxon>
        <taxon>Oscillatoriophycideae</taxon>
        <taxon>Oscillatoriales</taxon>
    </lineage>
</organism>
<dbReference type="InterPro" id="IPR007280">
    <property type="entry name" value="Peptidase_C_arc/bac"/>
</dbReference>
<protein>
    <submittedName>
        <fullName evidence="6">Tandem-95 repeat protein</fullName>
    </submittedName>
</protein>
<sequence length="1874" mass="192115">MPNDAGNSLENATRLTLSSTPLQRNDMAETGVSDFYRINLNSRSSLNVSVTNFAGDVNLRVLDSAGNPVSVGGNPLQSNNSGNFAEVIDATLNPGIYFIEVSGANLAGSTDYTLTAASNQASATDIFFRNNTTGQNLIWDVNGTSLVAQVPFTTVSTDWMVQATGDFNRDGNQDLVWRNVNGDVRIWLMNGATILSDVDVGRDVPLPWKIQGAGDFTGDGNVDLVWRNQTTGRNVLWEMNGATYVQDRLFTPEFVADPNFEIQAVADFNRDGNPDLFWRNVAGGQNVIWLMDGVNFSQNAGVVTVSDLNWRVQGATDFTGDGKTDLLWRNFATGDNYVWVLDDTTVVSGNTSIAPLDPQFKAVTPYSLTTPTPTPVDGAGNTLETALNLGSNLSSTGSFAGAIGTGDLNDYYQFSIGNTSLVQLDLTGLTNNLDLELISSTGTTIQLANQPGNTAELISRTLSAGTYYARVFSTGVASSYNLAFNINNLPSVATNLPLTVDEGGLGTIGTAVLQVTDAEDTAPSLTYTITNAPTSGNLLLNGVTLAGALTFTQADIDNNLLTYRHNGSETLVDSFTFAVSDSDGAGVTNTFSLTIAPVNDVPGLGTNLGLTVNEGEAANLQNRLSVTDNDNAPEELRYSLVSAPINGSLSLNGALLGNRTFTQADINNGQVLYRHSGSETLSDRFIFTVLDAANAQLAAPVTFSIGVTLVNDSPVVGLNTGLVVDEGGSGNLNGALQVTDDDNGADQLTFTLQAVPTTGNLLLDGTTTLATGSIFTQDDINRNRITYIHNGSEAPIDSFTFVVRDPANATLVETPFIITIDPVNDAPTLTLPTTTVGVDQGSPTGIPGISVTDLDADPGPVTVVLQVQNGTLNLTSQVGLDNVTVDGANTAQLRLQGTQTAVNIALERLLYQSGAAFRGLDTVNVTVADNGNTGSGGAKTANASFSIDVQPVNQPPVITLPTTAPTVREDEPTGIQGISVSDPDAGSGVMTVALTASNGTLSLSSNPGVVFVGDSSGRALVFQGAQGVVNAALNSLRFQGDSNFNGSASVLIDVSDNGNTGNGTGRSDTKTLTFNVSAVNDAPVLTLPTTPVRTNEGISVGSLGISVADVDAGATGTLSVQLSAVNGALTFASTQGLTFGAEGDGTADKLVTFTGTLAAINSALQTLSYQPDTNFNGTDSIQISVSDNGNTGAGFAQSVSGSVAIEVGGINSAPVINLPAQPPTTSPNTNLPITGLFITDLDAGDGEMQVSLKVSNGRLTVTPPEGITFIQGTSATGTRITFTGAIGAVNAALGTLVYRGNSGFVDSSDFLEISVNDQGNTGTGSAKSDFETLRINVGTVVNQAPIAGLDNFNTARNQTLTVTAPGVRANDSDPNGDPLTLSLSVNAANGVVSNFNSDGSFTYVPTAGFIGTDSFLYTVSDGLATAIGTAFVNVTNAAPVAVNDTFSVTVTNGIAQTIAAPGVLVNDTDANGDTLTPALVSTTGASGSLTFNADGSFVYTPPSTAFVGTETFIYRVNDGLVDSNTATLLINVASTTTIAPNTPPTLSLGTTPVTYTENATAIAVDPALTLTDADSQTLASATVAIATGYVSGEDVLEVAGTLPTGITGAFNPANGTFVLTGTNANPALFQTALRQVTYRNTSENPSTVSRLLTVTVNDGGAISNTVSASRTLSVVAVNDAPVAVNDPPVGFTYTATAGGAPLNVSLTNQGVLANDTDVDTPLASLTASAALATALGGTVTLAPNGTFVYTPSATSGVDSFTYTVSDGAGGTATAIATISVGTTTTGPAAPVATDDQYNTSLNTGLTVTATTLGVLNNDTDLDTSPASLTASVTSSVTSQGGTVTLNPDGTFTYTPPTGLDNTVDSFTYTVSDGQ</sequence>
<dbReference type="Pfam" id="PF16184">
    <property type="entry name" value="Cadherin_3"/>
    <property type="match status" value="3"/>
</dbReference>
<dbReference type="Pfam" id="PF17803">
    <property type="entry name" value="Cadherin_4"/>
    <property type="match status" value="1"/>
</dbReference>
<feature type="domain" description="Cadherin" evidence="5">
    <location>
        <begin position="959"/>
        <end position="1085"/>
    </location>
</feature>
<evidence type="ECO:0000256" key="4">
    <source>
        <dbReference type="SAM" id="MobiDB-lite"/>
    </source>
</evidence>
<dbReference type="SUPFAM" id="SSF89260">
    <property type="entry name" value="Collagen-binding domain"/>
    <property type="match status" value="2"/>
</dbReference>
<dbReference type="GO" id="GO:0007156">
    <property type="term" value="P:homophilic cell adhesion via plasma membrane adhesion molecules"/>
    <property type="evidence" value="ECO:0007669"/>
    <property type="project" value="InterPro"/>
</dbReference>
<dbReference type="Pfam" id="PF04151">
    <property type="entry name" value="PPC"/>
    <property type="match status" value="2"/>
</dbReference>
<evidence type="ECO:0000259" key="5">
    <source>
        <dbReference type="PROSITE" id="PS50268"/>
    </source>
</evidence>
<dbReference type="Gene3D" id="2.60.40.2810">
    <property type="match status" value="2"/>
</dbReference>
<dbReference type="EMBL" id="DSRU01000407">
    <property type="protein sequence ID" value="HFN01388.1"/>
    <property type="molecule type" value="Genomic_DNA"/>
</dbReference>
<dbReference type="GO" id="GO:0009653">
    <property type="term" value="P:anatomical structure morphogenesis"/>
    <property type="evidence" value="ECO:0007669"/>
    <property type="project" value="TreeGrafter"/>
</dbReference>
<dbReference type="InterPro" id="IPR002126">
    <property type="entry name" value="Cadherin-like_dom"/>
</dbReference>
<dbReference type="PANTHER" id="PTHR45739">
    <property type="entry name" value="MATRIX PROTEIN, PUTATIVE-RELATED"/>
    <property type="match status" value="1"/>
</dbReference>